<organism evidence="2 3">
    <name type="scientific">Micromonospora globbae</name>
    <dbReference type="NCBI Taxonomy" id="1894969"/>
    <lineage>
        <taxon>Bacteria</taxon>
        <taxon>Bacillati</taxon>
        <taxon>Actinomycetota</taxon>
        <taxon>Actinomycetes</taxon>
        <taxon>Micromonosporales</taxon>
        <taxon>Micromonosporaceae</taxon>
        <taxon>Micromonospora</taxon>
    </lineage>
</organism>
<evidence type="ECO:0000313" key="3">
    <source>
        <dbReference type="Proteomes" id="UP000285744"/>
    </source>
</evidence>
<keyword evidence="1" id="KW-0732">Signal</keyword>
<dbReference type="Proteomes" id="UP000285744">
    <property type="component" value="Unassembled WGS sequence"/>
</dbReference>
<evidence type="ECO:0000313" key="2">
    <source>
        <dbReference type="EMBL" id="RKF26251.1"/>
    </source>
</evidence>
<comment type="caution">
    <text evidence="2">The sequence shown here is derived from an EMBL/GenBank/DDBJ whole genome shotgun (WGS) entry which is preliminary data.</text>
</comment>
<accession>A0A420EZX9</accession>
<evidence type="ECO:0000256" key="1">
    <source>
        <dbReference type="SAM" id="SignalP"/>
    </source>
</evidence>
<dbReference type="AlphaFoldDB" id="A0A420EZX9"/>
<protein>
    <submittedName>
        <fullName evidence="2">Uncharacterized protein</fullName>
    </submittedName>
</protein>
<feature type="chain" id="PRO_5019083954" evidence="1">
    <location>
        <begin position="29"/>
        <end position="137"/>
    </location>
</feature>
<gene>
    <name evidence="2" type="ORF">D7I43_16880</name>
</gene>
<feature type="signal peptide" evidence="1">
    <location>
        <begin position="1"/>
        <end position="28"/>
    </location>
</feature>
<name>A0A420EZX9_9ACTN</name>
<dbReference type="EMBL" id="RAQQ01000011">
    <property type="protein sequence ID" value="RKF26251.1"/>
    <property type="molecule type" value="Genomic_DNA"/>
</dbReference>
<sequence>MLKRTRAFLAVVVTATAALLALGSPAQAAQTAYLDKIQWISASPNDSMARSCQTRSITLASGRYAWGTVRGSENIWLRDITLAAGTYTWQACLDPGNGIYYFTSVLDGPSVPATINTYIGFAVDGHWNWGSYLDPYF</sequence>
<reference evidence="2 3" key="1">
    <citation type="journal article" date="2018" name="Int. J. Syst. Evol. Microbiol.">
        <title>Micromonospora globbae sp. nov., an endophytic actinomycete isolated from roots of Globba winitii C. H. Wright.</title>
        <authorList>
            <person name="Kuncharoen N."/>
            <person name="Pittayakhajonwut P."/>
            <person name="Tanasupawat S."/>
        </authorList>
    </citation>
    <scope>NUCLEOTIDE SEQUENCE [LARGE SCALE GENOMIC DNA]</scope>
    <source>
        <strain evidence="2 3">WPS1-2</strain>
    </source>
</reference>
<proteinExistence type="predicted"/>